<proteinExistence type="predicted"/>
<organism evidence="2 3">
    <name type="scientific">Piliocolobus tephrosceles</name>
    <name type="common">Ugandan red Colobus</name>
    <dbReference type="NCBI Taxonomy" id="591936"/>
    <lineage>
        <taxon>Eukaryota</taxon>
        <taxon>Metazoa</taxon>
        <taxon>Chordata</taxon>
        <taxon>Craniata</taxon>
        <taxon>Vertebrata</taxon>
        <taxon>Euteleostomi</taxon>
        <taxon>Mammalia</taxon>
        <taxon>Eutheria</taxon>
        <taxon>Euarchontoglires</taxon>
        <taxon>Primates</taxon>
        <taxon>Haplorrhini</taxon>
        <taxon>Catarrhini</taxon>
        <taxon>Cercopithecidae</taxon>
        <taxon>Colobinae</taxon>
        <taxon>Piliocolobus</taxon>
    </lineage>
</organism>
<evidence type="ECO:0000313" key="3">
    <source>
        <dbReference type="Proteomes" id="UP000694416"/>
    </source>
</evidence>
<dbReference type="Proteomes" id="UP000694416">
    <property type="component" value="Unplaced"/>
</dbReference>
<keyword evidence="3" id="KW-1185">Reference proteome</keyword>
<reference evidence="2" key="2">
    <citation type="submission" date="2025-09" db="UniProtKB">
        <authorList>
            <consortium name="Ensembl"/>
        </authorList>
    </citation>
    <scope>IDENTIFICATION</scope>
</reference>
<evidence type="ECO:0000256" key="1">
    <source>
        <dbReference type="SAM" id="MobiDB-lite"/>
    </source>
</evidence>
<accession>A0A8C9IJ75</accession>
<feature type="compositionally biased region" description="Basic and acidic residues" evidence="1">
    <location>
        <begin position="114"/>
        <end position="126"/>
    </location>
</feature>
<protein>
    <submittedName>
        <fullName evidence="2">Uncharacterized protein</fullName>
    </submittedName>
</protein>
<dbReference type="PRINTS" id="PR02045">
    <property type="entry name" value="F138DOMAIN"/>
</dbReference>
<sequence>QFPSPFLPFLVSQPGTQWGFCHVGQAGLELLVSSCLPTLASRSAGITGVSHHAWALTVFHQHFRKCDKIGNQGPLSPEHVEGFPGSGCRVPAAQTGQPREMERQGQAGLQAGRRYWEDLSKSRQVN</sequence>
<reference evidence="2" key="1">
    <citation type="submission" date="2025-08" db="UniProtKB">
        <authorList>
            <consortium name="Ensembl"/>
        </authorList>
    </citation>
    <scope>IDENTIFICATION</scope>
</reference>
<feature type="region of interest" description="Disordered" evidence="1">
    <location>
        <begin position="75"/>
        <end position="126"/>
    </location>
</feature>
<dbReference type="Ensembl" id="ENSPTET00000048667.1">
    <property type="protein sequence ID" value="ENSPTEP00000035795.1"/>
    <property type="gene ID" value="ENSPTEG00000033733.1"/>
</dbReference>
<dbReference type="AlphaFoldDB" id="A0A8C9IJ75"/>
<name>A0A8C9IJ75_9PRIM</name>
<evidence type="ECO:0000313" key="2">
    <source>
        <dbReference type="Ensembl" id="ENSPTEP00000035795.1"/>
    </source>
</evidence>